<feature type="transmembrane region" description="Helical" evidence="1">
    <location>
        <begin position="146"/>
        <end position="163"/>
    </location>
</feature>
<protein>
    <recommendedName>
        <fullName evidence="4">Glycosyltransferase RgtA/B/C/D-like domain-containing protein</fullName>
    </recommendedName>
</protein>
<name>A0ABT5BKL1_9BACT</name>
<dbReference type="EMBL" id="JAQNDN010000022">
    <property type="protein sequence ID" value="MDC0673491.1"/>
    <property type="molecule type" value="Genomic_DNA"/>
</dbReference>
<feature type="transmembrane region" description="Helical" evidence="1">
    <location>
        <begin position="344"/>
        <end position="360"/>
    </location>
</feature>
<keyword evidence="1" id="KW-0472">Membrane</keyword>
<feature type="transmembrane region" description="Helical" evidence="1">
    <location>
        <begin position="204"/>
        <end position="226"/>
    </location>
</feature>
<feature type="transmembrane region" description="Helical" evidence="1">
    <location>
        <begin position="68"/>
        <end position="87"/>
    </location>
</feature>
<proteinExistence type="predicted"/>
<feature type="transmembrane region" description="Helical" evidence="1">
    <location>
        <begin position="12"/>
        <end position="33"/>
    </location>
</feature>
<feature type="transmembrane region" description="Helical" evidence="1">
    <location>
        <begin position="254"/>
        <end position="273"/>
    </location>
</feature>
<reference evidence="2 3" key="1">
    <citation type="submission" date="2022-11" db="EMBL/GenBank/DDBJ databases">
        <title>Minimal conservation of predation-associated metabolite biosynthetic gene clusters underscores biosynthetic potential of Myxococcota including descriptions for ten novel species: Archangium lansinium sp. nov., Myxococcus landrumus sp. nov., Nannocystis bai.</title>
        <authorList>
            <person name="Ahearne A."/>
            <person name="Stevens C."/>
            <person name="Dowd S."/>
        </authorList>
    </citation>
    <scope>NUCLEOTIDE SEQUENCE [LARGE SCALE GENOMIC DNA]</scope>
    <source>
        <strain evidence="2 3">NCELM</strain>
    </source>
</reference>
<evidence type="ECO:0008006" key="4">
    <source>
        <dbReference type="Google" id="ProtNLM"/>
    </source>
</evidence>
<gene>
    <name evidence="2" type="ORF">POL58_37445</name>
</gene>
<feature type="transmembrane region" description="Helical" evidence="1">
    <location>
        <begin position="94"/>
        <end position="113"/>
    </location>
</feature>
<keyword evidence="1" id="KW-1133">Transmembrane helix</keyword>
<accession>A0ABT5BKL1</accession>
<feature type="transmembrane region" description="Helical" evidence="1">
    <location>
        <begin position="294"/>
        <end position="315"/>
    </location>
</feature>
<evidence type="ECO:0000256" key="1">
    <source>
        <dbReference type="SAM" id="Phobius"/>
    </source>
</evidence>
<comment type="caution">
    <text evidence="2">The sequence shown here is derived from an EMBL/GenBank/DDBJ whole genome shotgun (WGS) entry which is preliminary data.</text>
</comment>
<dbReference type="RefSeq" id="WP_272006600.1">
    <property type="nucleotide sequence ID" value="NZ_JAQNDN010000022.1"/>
</dbReference>
<feature type="transmembrane region" description="Helical" evidence="1">
    <location>
        <begin position="119"/>
        <end position="139"/>
    </location>
</feature>
<feature type="transmembrane region" description="Helical" evidence="1">
    <location>
        <begin position="169"/>
        <end position="192"/>
    </location>
</feature>
<organism evidence="2 3">
    <name type="scientific">Nannocystis radixulma</name>
    <dbReference type="NCBI Taxonomy" id="2995305"/>
    <lineage>
        <taxon>Bacteria</taxon>
        <taxon>Pseudomonadati</taxon>
        <taxon>Myxococcota</taxon>
        <taxon>Polyangia</taxon>
        <taxon>Nannocystales</taxon>
        <taxon>Nannocystaceae</taxon>
        <taxon>Nannocystis</taxon>
    </lineage>
</organism>
<evidence type="ECO:0000313" key="3">
    <source>
        <dbReference type="Proteomes" id="UP001217838"/>
    </source>
</evidence>
<keyword evidence="3" id="KW-1185">Reference proteome</keyword>
<keyword evidence="1" id="KW-0812">Transmembrane</keyword>
<sequence length="517" mass="56122">MSVWVARLRALVVGLAGLWVLVLLIVFAGRIGFPLELEWMEGGSLHTALRLQQGQAIYLEPSAEFVPFLYTPLYPAVLAVLGWVLPLGYALGRAVSIAAIGAVACGLWRLVLLEGKPRAHAAAAVGLFLSGYVFTFRWYDVARADSLFLALMLWGLVALRHAGKSRRRAVAAGVLVAAAFWAKQTAAVFVLASGAAGLIVAPRVVWVYAATIAAIDGGGVLLGQWLTEGRLWTYIYELHQAHAFNAARFWRKTWGMFLHAAPFLVVLAAWASARRLSDWKVLKEHGREGRWKGPAYWGVIAAAALLVSALGYSTQWAEPNAFMPGVCFAAAWLAVMLPIGRGEAVALGLVAAQLVFALVIEPRYQPIQDHGLAGLRDSYTRQDLARSLPPAELRAQAAALRAELVAEPRPILALHRPWWSVIAGGPGHVGSMGIHDVPKDRQQAIEATLAAAVERGEFAAIWVDGEPPPWLRRSLRRHYAAGRSLAGEARVLPMTGYMSAAGMVTPWTGVQHEYVRK</sequence>
<dbReference type="Proteomes" id="UP001217838">
    <property type="component" value="Unassembled WGS sequence"/>
</dbReference>
<evidence type="ECO:0000313" key="2">
    <source>
        <dbReference type="EMBL" id="MDC0673491.1"/>
    </source>
</evidence>